<evidence type="ECO:0000259" key="10">
    <source>
        <dbReference type="Pfam" id="PF00697"/>
    </source>
</evidence>
<evidence type="ECO:0000313" key="11">
    <source>
        <dbReference type="EMBL" id="MBB6328732.1"/>
    </source>
</evidence>
<dbReference type="GO" id="GO:0004640">
    <property type="term" value="F:phosphoribosylanthranilate isomerase activity"/>
    <property type="evidence" value="ECO:0007669"/>
    <property type="project" value="UniProtKB-UniRule"/>
</dbReference>
<dbReference type="RefSeq" id="WP_184498111.1">
    <property type="nucleotide sequence ID" value="NZ_JACIJO010000005.1"/>
</dbReference>
<protein>
    <recommendedName>
        <fullName evidence="4 9">N-(5'-phosphoribosyl)anthranilate isomerase</fullName>
        <shortName evidence="9">PRAI</shortName>
        <ecNumber evidence="3 9">5.3.1.24</ecNumber>
    </recommendedName>
</protein>
<dbReference type="InterPro" id="IPR011060">
    <property type="entry name" value="RibuloseP-bd_barrel"/>
</dbReference>
<dbReference type="UniPathway" id="UPA00035">
    <property type="reaction ID" value="UER00042"/>
</dbReference>
<dbReference type="HAMAP" id="MF_00135">
    <property type="entry name" value="PRAI"/>
    <property type="match status" value="1"/>
</dbReference>
<sequence>MKIKVCGMREPENIRALEVEIKPDWMGLIFYEKSPRFVSKDRVSELKNVALPKVGVFVNESLEFILSKIDEFNLAAVQLHGSESPTFVRELKLKSNKKLWKVVSVGDSIDWESLRDYVGLVECFLFDTATKNHGGSGKKFNWEILKSYPFEVPFILSGGLDEDSVEELIRLEKEMPQLKGIDLNSKFEDAPGLKNIEKLKSFKNRLLEKELPATEKTTRDDQS</sequence>
<dbReference type="Pfam" id="PF00697">
    <property type="entry name" value="PRAI"/>
    <property type="match status" value="1"/>
</dbReference>
<dbReference type="Gene3D" id="3.20.20.70">
    <property type="entry name" value="Aldolase class I"/>
    <property type="match status" value="1"/>
</dbReference>
<dbReference type="AlphaFoldDB" id="A0A841MKA3"/>
<dbReference type="GO" id="GO:0000162">
    <property type="term" value="P:L-tryptophan biosynthetic process"/>
    <property type="evidence" value="ECO:0007669"/>
    <property type="project" value="UniProtKB-UniRule"/>
</dbReference>
<evidence type="ECO:0000313" key="12">
    <source>
        <dbReference type="Proteomes" id="UP000588604"/>
    </source>
</evidence>
<evidence type="ECO:0000256" key="2">
    <source>
        <dbReference type="ARBA" id="ARBA00004664"/>
    </source>
</evidence>
<comment type="caution">
    <text evidence="11">The sequence shown here is derived from an EMBL/GenBank/DDBJ whole genome shotgun (WGS) entry which is preliminary data.</text>
</comment>
<dbReference type="InterPro" id="IPR013785">
    <property type="entry name" value="Aldolase_TIM"/>
</dbReference>
<evidence type="ECO:0000256" key="9">
    <source>
        <dbReference type="HAMAP-Rule" id="MF_00135"/>
    </source>
</evidence>
<keyword evidence="5 9" id="KW-0028">Amino-acid biosynthesis</keyword>
<dbReference type="PANTHER" id="PTHR42894:SF1">
    <property type="entry name" value="N-(5'-PHOSPHORIBOSYL)ANTHRANILATE ISOMERASE"/>
    <property type="match status" value="1"/>
</dbReference>
<comment type="similarity">
    <text evidence="9">Belongs to the TrpF family.</text>
</comment>
<dbReference type="PANTHER" id="PTHR42894">
    <property type="entry name" value="N-(5'-PHOSPHORIBOSYL)ANTHRANILATE ISOMERASE"/>
    <property type="match status" value="1"/>
</dbReference>
<evidence type="ECO:0000256" key="1">
    <source>
        <dbReference type="ARBA" id="ARBA00001164"/>
    </source>
</evidence>
<dbReference type="EC" id="5.3.1.24" evidence="3 9"/>
<organism evidence="11 12">
    <name type="scientific">Algoriphagus iocasae</name>
    <dbReference type="NCBI Taxonomy" id="1836499"/>
    <lineage>
        <taxon>Bacteria</taxon>
        <taxon>Pseudomonadati</taxon>
        <taxon>Bacteroidota</taxon>
        <taxon>Cytophagia</taxon>
        <taxon>Cytophagales</taxon>
        <taxon>Cyclobacteriaceae</taxon>
        <taxon>Algoriphagus</taxon>
    </lineage>
</organism>
<dbReference type="InterPro" id="IPR001240">
    <property type="entry name" value="PRAI_dom"/>
</dbReference>
<comment type="catalytic activity">
    <reaction evidence="1 9">
        <text>N-(5-phospho-beta-D-ribosyl)anthranilate = 1-(2-carboxyphenylamino)-1-deoxy-D-ribulose 5-phosphate</text>
        <dbReference type="Rhea" id="RHEA:21540"/>
        <dbReference type="ChEBI" id="CHEBI:18277"/>
        <dbReference type="ChEBI" id="CHEBI:58613"/>
        <dbReference type="EC" id="5.3.1.24"/>
    </reaction>
</comment>
<evidence type="ECO:0000256" key="4">
    <source>
        <dbReference type="ARBA" id="ARBA00022272"/>
    </source>
</evidence>
<keyword evidence="12" id="KW-1185">Reference proteome</keyword>
<dbReference type="CDD" id="cd00405">
    <property type="entry name" value="PRAI"/>
    <property type="match status" value="1"/>
</dbReference>
<keyword evidence="6 9" id="KW-0822">Tryptophan biosynthesis</keyword>
<evidence type="ECO:0000256" key="7">
    <source>
        <dbReference type="ARBA" id="ARBA00023141"/>
    </source>
</evidence>
<dbReference type="EMBL" id="JACIJO010000005">
    <property type="protein sequence ID" value="MBB6328732.1"/>
    <property type="molecule type" value="Genomic_DNA"/>
</dbReference>
<dbReference type="SUPFAM" id="SSF51366">
    <property type="entry name" value="Ribulose-phoshate binding barrel"/>
    <property type="match status" value="1"/>
</dbReference>
<evidence type="ECO:0000256" key="8">
    <source>
        <dbReference type="ARBA" id="ARBA00023235"/>
    </source>
</evidence>
<accession>A0A841MKA3</accession>
<keyword evidence="8 9" id="KW-0413">Isomerase</keyword>
<comment type="pathway">
    <text evidence="2 9">Amino-acid biosynthesis; L-tryptophan biosynthesis; L-tryptophan from chorismate: step 3/5.</text>
</comment>
<gene>
    <name evidence="9" type="primary">trpF</name>
    <name evidence="11" type="ORF">FHS59_004391</name>
</gene>
<evidence type="ECO:0000256" key="3">
    <source>
        <dbReference type="ARBA" id="ARBA00012572"/>
    </source>
</evidence>
<name>A0A841MKA3_9BACT</name>
<dbReference type="Proteomes" id="UP000588604">
    <property type="component" value="Unassembled WGS sequence"/>
</dbReference>
<dbReference type="InterPro" id="IPR044643">
    <property type="entry name" value="TrpF_fam"/>
</dbReference>
<evidence type="ECO:0000256" key="6">
    <source>
        <dbReference type="ARBA" id="ARBA00022822"/>
    </source>
</evidence>
<feature type="domain" description="N-(5'phosphoribosyl) anthranilate isomerase (PRAI)" evidence="10">
    <location>
        <begin position="4"/>
        <end position="203"/>
    </location>
</feature>
<keyword evidence="7 9" id="KW-0057">Aromatic amino acid biosynthesis</keyword>
<reference evidence="11 12" key="1">
    <citation type="submission" date="2020-08" db="EMBL/GenBank/DDBJ databases">
        <title>Genomic Encyclopedia of Type Strains, Phase IV (KMG-IV): sequencing the most valuable type-strain genomes for metagenomic binning, comparative biology and taxonomic classification.</title>
        <authorList>
            <person name="Goeker M."/>
        </authorList>
    </citation>
    <scope>NUCLEOTIDE SEQUENCE [LARGE SCALE GENOMIC DNA]</scope>
    <source>
        <strain evidence="11 12">DSM 102044</strain>
    </source>
</reference>
<evidence type="ECO:0000256" key="5">
    <source>
        <dbReference type="ARBA" id="ARBA00022605"/>
    </source>
</evidence>
<proteinExistence type="inferred from homology"/>